<reference evidence="2" key="1">
    <citation type="submission" date="2020-05" db="EMBL/GenBank/DDBJ databases">
        <authorList>
            <person name="Chiriac C."/>
            <person name="Salcher M."/>
            <person name="Ghai R."/>
            <person name="Kavagutti S V."/>
        </authorList>
    </citation>
    <scope>NUCLEOTIDE SEQUENCE</scope>
</reference>
<name>A0A6J5ZRL1_9ZZZZ</name>
<dbReference type="InterPro" id="IPR023696">
    <property type="entry name" value="Ureohydrolase_dom_sf"/>
</dbReference>
<accession>A0A6J5ZRL1</accession>
<feature type="domain" description="Histone deacetylase" evidence="1">
    <location>
        <begin position="19"/>
        <end position="302"/>
    </location>
</feature>
<dbReference type="PANTHER" id="PTHR10625:SF10">
    <property type="entry name" value="HISTONE DEACETYLASE HDAC1"/>
    <property type="match status" value="1"/>
</dbReference>
<dbReference type="PANTHER" id="PTHR10625">
    <property type="entry name" value="HISTONE DEACETYLASE HDAC1-RELATED"/>
    <property type="match status" value="1"/>
</dbReference>
<dbReference type="Gene3D" id="3.40.800.20">
    <property type="entry name" value="Histone deacetylase domain"/>
    <property type="match status" value="1"/>
</dbReference>
<proteinExistence type="predicted"/>
<dbReference type="GO" id="GO:0004407">
    <property type="term" value="F:histone deacetylase activity"/>
    <property type="evidence" value="ECO:0007669"/>
    <property type="project" value="TreeGrafter"/>
</dbReference>
<dbReference type="InterPro" id="IPR037138">
    <property type="entry name" value="His_deacetylse_dom_sf"/>
</dbReference>
<evidence type="ECO:0000259" key="1">
    <source>
        <dbReference type="Pfam" id="PF00850"/>
    </source>
</evidence>
<protein>
    <submittedName>
        <fullName evidence="2">Unannotated protein</fullName>
    </submittedName>
</protein>
<dbReference type="SUPFAM" id="SSF52768">
    <property type="entry name" value="Arginase/deacetylase"/>
    <property type="match status" value="1"/>
</dbReference>
<dbReference type="GO" id="GO:0040029">
    <property type="term" value="P:epigenetic regulation of gene expression"/>
    <property type="evidence" value="ECO:0007669"/>
    <property type="project" value="TreeGrafter"/>
</dbReference>
<evidence type="ECO:0000313" key="2">
    <source>
        <dbReference type="EMBL" id="CAB4343709.1"/>
    </source>
</evidence>
<dbReference type="PRINTS" id="PR01270">
    <property type="entry name" value="HDASUPER"/>
</dbReference>
<dbReference type="InterPro" id="IPR023801">
    <property type="entry name" value="His_deacetylse_dom"/>
</dbReference>
<organism evidence="2">
    <name type="scientific">freshwater metagenome</name>
    <dbReference type="NCBI Taxonomy" id="449393"/>
    <lineage>
        <taxon>unclassified sequences</taxon>
        <taxon>metagenomes</taxon>
        <taxon>ecological metagenomes</taxon>
    </lineage>
</organism>
<sequence>MNGLIFRSDASLAHDTGQHPERVQRIIAVEHALAENDWCGYQVRDAPPATEETIELAHSRRYVELVRAACAASEPLDPDTPVVPASFEAALMAAGGACAVVDALCGGEADVAASLARPPGHHAEADRGMGFCLFNSVAVAASHALNRHRLDRVLILDWDVHHGNGTEAIFLDDPRVCFISIHQSPCYPGTGPSMQSGVGAGAGYTVNCPVPPGSGDDVFVGLVRQLVDPLIARFRPQLILLSAGFDAHIDDPLADCEVTDEGFAAMASALTRAAGREHVPIGLVLEGGYDADALSRSLVLTLDQLAGRADSPIFGGASSELASTAAAEVLSRPVFSD</sequence>
<dbReference type="CDD" id="cd09992">
    <property type="entry name" value="HDAC_classII"/>
    <property type="match status" value="1"/>
</dbReference>
<dbReference type="InterPro" id="IPR000286">
    <property type="entry name" value="HDACs"/>
</dbReference>
<dbReference type="EMBL" id="CAESAN010000060">
    <property type="protein sequence ID" value="CAB4343709.1"/>
    <property type="molecule type" value="Genomic_DNA"/>
</dbReference>
<gene>
    <name evidence="2" type="ORF">UFOPK3547_00839</name>
</gene>
<dbReference type="AlphaFoldDB" id="A0A6J5ZRL1"/>
<dbReference type="Pfam" id="PF00850">
    <property type="entry name" value="Hist_deacetyl"/>
    <property type="match status" value="1"/>
</dbReference>